<dbReference type="GO" id="GO:0000262">
    <property type="term" value="C:mitochondrial chromosome"/>
    <property type="evidence" value="ECO:0007669"/>
    <property type="project" value="InterPro"/>
</dbReference>
<gene>
    <name evidence="9" type="ORF">E3Q22_02565</name>
</gene>
<comment type="similarity">
    <text evidence="2">Belongs to the non-repetitive/WGA-negative nucleoporin family.</text>
</comment>
<dbReference type="Pfam" id="PF00956">
    <property type="entry name" value="NAP"/>
    <property type="match status" value="1"/>
</dbReference>
<feature type="region of interest" description="Disordered" evidence="6">
    <location>
        <begin position="543"/>
        <end position="565"/>
    </location>
</feature>
<name>A0A4T0M6G6_9BASI</name>
<dbReference type="GO" id="GO:0006606">
    <property type="term" value="P:protein import into nucleus"/>
    <property type="evidence" value="ECO:0007669"/>
    <property type="project" value="TreeGrafter"/>
</dbReference>
<accession>A0A4T0M6G6</accession>
<dbReference type="Gene3D" id="1.20.120.1880">
    <property type="entry name" value="Nucleoporin, helical C-terminal domain"/>
    <property type="match status" value="1"/>
</dbReference>
<comment type="similarity">
    <text evidence="3">Belongs to the nucleosome assembly protein (NAP) family.</text>
</comment>
<dbReference type="InterPro" id="IPR042537">
    <property type="entry name" value="Nucleoporin_Nup155_C_2"/>
</dbReference>
<feature type="compositionally biased region" description="Basic and acidic residues" evidence="6">
    <location>
        <begin position="9"/>
        <end position="31"/>
    </location>
</feature>
<feature type="domain" description="Nucleoporin Nup133/Nup155-like N-terminal" evidence="8">
    <location>
        <begin position="776"/>
        <end position="1225"/>
    </location>
</feature>
<dbReference type="InterPro" id="IPR009446">
    <property type="entry name" value="Mgm101"/>
</dbReference>
<feature type="domain" description="Nucleoporin Nup133/Nup155-like C-terminal" evidence="7">
    <location>
        <begin position="1350"/>
        <end position="2027"/>
    </location>
</feature>
<dbReference type="PANTHER" id="PTHR10350:SF6">
    <property type="entry name" value="NUCLEAR PORE COMPLEX PROTEIN NUP155"/>
    <property type="match status" value="1"/>
</dbReference>
<evidence type="ECO:0000256" key="1">
    <source>
        <dbReference type="ARBA" id="ARBA00004123"/>
    </source>
</evidence>
<dbReference type="InterPro" id="IPR042533">
    <property type="entry name" value="Nucleoporin_Nup155_C_1"/>
</dbReference>
<evidence type="ECO:0000259" key="8">
    <source>
        <dbReference type="Pfam" id="PF08801"/>
    </source>
</evidence>
<evidence type="ECO:0000256" key="4">
    <source>
        <dbReference type="ARBA" id="ARBA00022448"/>
    </source>
</evidence>
<dbReference type="Pfam" id="PF06420">
    <property type="entry name" value="Mgm101p"/>
    <property type="match status" value="1"/>
</dbReference>
<dbReference type="GO" id="GO:0006405">
    <property type="term" value="P:RNA export from nucleus"/>
    <property type="evidence" value="ECO:0007669"/>
    <property type="project" value="TreeGrafter"/>
</dbReference>
<evidence type="ECO:0000256" key="5">
    <source>
        <dbReference type="ARBA" id="ARBA00023242"/>
    </source>
</evidence>
<dbReference type="Gene3D" id="1.25.40.440">
    <property type="entry name" value="Nucleoporin, helical domain, central subdomain"/>
    <property type="match status" value="1"/>
</dbReference>
<dbReference type="Proteomes" id="UP000310685">
    <property type="component" value="Unassembled WGS sequence"/>
</dbReference>
<dbReference type="PANTHER" id="PTHR10350">
    <property type="entry name" value="NUCLEAR PORE COMPLEX PROTEIN NUP155"/>
    <property type="match status" value="1"/>
</dbReference>
<dbReference type="Gene3D" id="1.20.5.1500">
    <property type="match status" value="1"/>
</dbReference>
<feature type="compositionally biased region" description="Polar residues" evidence="6">
    <location>
        <begin position="552"/>
        <end position="565"/>
    </location>
</feature>
<comment type="caution">
    <text evidence="9">The sequence shown here is derived from an EMBL/GenBank/DDBJ whole genome shotgun (WGS) entry which is preliminary data.</text>
</comment>
<dbReference type="GO" id="GO:0006281">
    <property type="term" value="P:DNA repair"/>
    <property type="evidence" value="ECO:0007669"/>
    <property type="project" value="InterPro"/>
</dbReference>
<dbReference type="Pfam" id="PF03177">
    <property type="entry name" value="Nucleoporin_C"/>
    <property type="match status" value="1"/>
</dbReference>
<dbReference type="InterPro" id="IPR037231">
    <property type="entry name" value="NAP-like_sf"/>
</dbReference>
<dbReference type="Gene3D" id="3.30.1120.90">
    <property type="entry name" value="Nucleosome assembly protein"/>
    <property type="match status" value="1"/>
</dbReference>
<dbReference type="GO" id="GO:0044611">
    <property type="term" value="C:nuclear pore inner ring"/>
    <property type="evidence" value="ECO:0007669"/>
    <property type="project" value="TreeGrafter"/>
</dbReference>
<dbReference type="InterPro" id="IPR007187">
    <property type="entry name" value="Nucleoporin_Nup133/Nup155_C"/>
</dbReference>
<organism evidence="9 10">
    <name type="scientific">Wallemia mellicola</name>
    <dbReference type="NCBI Taxonomy" id="1708541"/>
    <lineage>
        <taxon>Eukaryota</taxon>
        <taxon>Fungi</taxon>
        <taxon>Dikarya</taxon>
        <taxon>Basidiomycota</taxon>
        <taxon>Wallemiomycotina</taxon>
        <taxon>Wallemiomycetes</taxon>
        <taxon>Wallemiales</taxon>
        <taxon>Wallemiaceae</taxon>
        <taxon>Wallemia</taxon>
    </lineage>
</organism>
<dbReference type="InterPro" id="IPR042538">
    <property type="entry name" value="Nucleoporin_Nup155_C_3"/>
</dbReference>
<evidence type="ECO:0000259" key="7">
    <source>
        <dbReference type="Pfam" id="PF03177"/>
    </source>
</evidence>
<dbReference type="EMBL" id="SPRC01000026">
    <property type="protein sequence ID" value="TIB78379.1"/>
    <property type="molecule type" value="Genomic_DNA"/>
</dbReference>
<evidence type="ECO:0000256" key="6">
    <source>
        <dbReference type="SAM" id="MobiDB-lite"/>
    </source>
</evidence>
<sequence length="2059" mass="230917">MPYLTLGSLEEKHPLMSSQEDGHSIPERKETVAPTPQNTPLNAAPLGREGYSRPTVAAIGEDEAGESSAAANLPVGALQQLMQGRLAGLVGKSSGYIESLPEEVKQRVAALKALQSDHNKIESEFQKEILELEKKFALRYEPIYERRKMLIAGEQEPSPEELIKGEEIDKEDGFQFEGQPEPEKKELGDVKGIPQFWLTALQNHPGIADVISDRDTEALERLTDIRLAYLPQPGSEDKQAGFQLTFHFGENDFFSNSALTKNYYYQDEVGYTGDFVYDRAEGCQINWKGEDGEKDLTKRIEVKKQRNKNTNRTRVVKKVVPADSFFNFFNPPKPPHARTEEEEDDEDELEELDERLEIDFSLGEELKERVIPRAVDYFTGKALEFTNMEDDDDFESEDEDEDEDDDDEDAPSAPQQADGGEFDGRQATMKNLVKLYPTGTLDPTIFYCQMLDITVKFEELNGNLDISKLSVISGGMWTIFTIKVGVYDIENARIAGKFIFSDIESHIPQIKCNNADRDPETKSITSISNEKGPKWVYVANMPTPTPKAEPIQQPQSSQTATQFQDDSSVFNDDWSKSFSGLSTQRVSPEVENILMQPVDAYDVEVKPDGLIYLPEIKYRRILNKAFGPGGWGLAPRTSVQVDSKIVSREYALVCGGRLFSIARGEQEYFDPAGISTATEAAKSNALMRCCKDLGVASELWDPRFIREFKAKHAIEVWGEDRNGRNMSLEAFYKPLEEARKSINDWLTKDAELVPELDELMNSSASTSYTLPPSGSWSAFVKRKTIHLPDTLFEQYNRVQCRCFMGLFPEIDRAWITIDNKLYLWDYVDGIDFASYEDLPELIVSLGLVKPKPGVFVDTIKYLLVICTPSTVSLLGLSAADSPSRELALYSTGISVNTDGVDMVSVTSTEDGRIFLSGSDSCLYELNYQAEEGWFKSRCSLTNHSSSAIANFVPTFLKQSSTDPIIGLAVDDARNCLYTLSAQSVIELYHLGKDGQGTTKIASASEIARQAAMLCPGFPQLDQRTFSIKRIFVISPAESSSVHLVAVTSTGVRLYFSHHRRSYGFYMAPSPTAAPTGLELLHVRPPPQSDQSTFKNVNSSDSIYYGHGLYIAASANSEEFDSLLCTGQDVGTTGLTIPQQQPTAPTVTTTTSANVRPSLVEGASNLILEGRTWAIGEESGPLANASKLPQSMRKGLQGKEQVAMSELTVQMAYLPRRFLVLTNMGLSVIAKQRPIDILRNILESSSTGSRDQEIVSFFNNFGKDQSCAMALAIAAGNPVALSMGEDLYPAGSNVVTEPVPPATLSADITQSARRLFYDFGGKPVSIDRGYPTAATSMNLDALSTNTEILFSGRHNGLALYLSRLLRPIWKEKVTKLSPANNNARRQVSNISDSLLTSVQRNIADLQVFLKSNQQLFATTVGDSRDRSDQSAWKAEHASLVGLDHLITQCIEGISFILLLIDYQLPETLATCEKNLQEQLLNLTYVDLLTSNYGREIARNIVNEVINQQISKQISIDAISEVLQQRCGSFCSADDVLLYKAIENVRKAHETRDSTERQVILRESLRLFGKAAKNLSIEKLKEVTIEYRLLEFPSGAIDLSLICAKEWDIQDLGLHFWNEGKSIYLQANNLEIPIEVHNDTRVHSYKRRQSCYECIFETLAEANAKVDEATSKHEGVEESEQYRRNAFRRAIESDDVVFHSCLYDWLGAQGLTDLLLDIQSPYLEQHLMRDPLTLEKCELLWQFYVRRSRFYDAARVLASLADSLEFTLSLSRRLEYLSLALSNAKSQRQPVSTSSDIGDVEFMTNLEEKIEVAQVQVEIFRAVREHPEITPENKQNMLTMLEQRLYNVSELFREFAEPLALLEIQLLIFHIADFYDPNLIAQTWQVLVEHTHYVHEELAVDERFDAVAGVAYSLARRFYPSKISFPLDTVINILEQYSYEHGVKKTGWVPTTLNDAGVPYGAIYDVLDTMFESKIPPWQTQNAIVFLVADIVVLLEAWLRQHTRNFGTQSLGLPVRRVDESISEYIALLSSAPYANMSSQIDVKELRQQLTEVQQYLRSKF</sequence>
<dbReference type="InterPro" id="IPR004870">
    <property type="entry name" value="Nucleoporin_Nup155"/>
</dbReference>
<comment type="subcellular location">
    <subcellularLocation>
        <location evidence="1">Nucleus</location>
    </subcellularLocation>
</comment>
<evidence type="ECO:0000313" key="10">
    <source>
        <dbReference type="Proteomes" id="UP000310685"/>
    </source>
</evidence>
<dbReference type="GO" id="GO:0017056">
    <property type="term" value="F:structural constituent of nuclear pore"/>
    <property type="evidence" value="ECO:0007669"/>
    <property type="project" value="InterPro"/>
</dbReference>
<evidence type="ECO:0000313" key="9">
    <source>
        <dbReference type="EMBL" id="TIB78379.1"/>
    </source>
</evidence>
<keyword evidence="5" id="KW-0539">Nucleus</keyword>
<dbReference type="Pfam" id="PF08801">
    <property type="entry name" value="Nucleoporin_N"/>
    <property type="match status" value="1"/>
</dbReference>
<protein>
    <submittedName>
        <fullName evidence="9">Nucleoporin-domain-containing protein</fullName>
    </submittedName>
</protein>
<evidence type="ECO:0000256" key="3">
    <source>
        <dbReference type="ARBA" id="ARBA00009947"/>
    </source>
</evidence>
<evidence type="ECO:0000256" key="2">
    <source>
        <dbReference type="ARBA" id="ARBA00007373"/>
    </source>
</evidence>
<feature type="compositionally biased region" description="Acidic residues" evidence="6">
    <location>
        <begin position="388"/>
        <end position="410"/>
    </location>
</feature>
<reference evidence="9 10" key="1">
    <citation type="submission" date="2019-03" db="EMBL/GenBank/DDBJ databases">
        <title>Sequencing 25 genomes of Wallemia mellicola.</title>
        <authorList>
            <person name="Gostincar C."/>
        </authorList>
    </citation>
    <scope>NUCLEOTIDE SEQUENCE [LARGE SCALE GENOMIC DNA]</scope>
    <source>
        <strain evidence="9 10">EXF-6152</strain>
    </source>
</reference>
<dbReference type="Gene3D" id="1.25.40.450">
    <property type="entry name" value="Nucleoporin, helical domain, N-terminal subdomain"/>
    <property type="match status" value="1"/>
</dbReference>
<feature type="region of interest" description="Disordered" evidence="6">
    <location>
        <begin position="328"/>
        <end position="350"/>
    </location>
</feature>
<feature type="region of interest" description="Disordered" evidence="6">
    <location>
        <begin position="388"/>
        <end position="424"/>
    </location>
</feature>
<dbReference type="GO" id="GO:0003697">
    <property type="term" value="F:single-stranded DNA binding"/>
    <property type="evidence" value="ECO:0007669"/>
    <property type="project" value="InterPro"/>
</dbReference>
<dbReference type="SUPFAM" id="SSF143113">
    <property type="entry name" value="NAP-like"/>
    <property type="match status" value="1"/>
</dbReference>
<feature type="compositionally biased region" description="Acidic residues" evidence="6">
    <location>
        <begin position="340"/>
        <end position="350"/>
    </location>
</feature>
<dbReference type="FunFam" id="3.30.1120.90:FF:000003">
    <property type="entry name" value="Nucleosome assembly protein"/>
    <property type="match status" value="1"/>
</dbReference>
<dbReference type="GO" id="GO:0000972">
    <property type="term" value="P:transcription-dependent tethering of RNA polymerase II gene DNA at nuclear periphery"/>
    <property type="evidence" value="ECO:0007669"/>
    <property type="project" value="TreeGrafter"/>
</dbReference>
<keyword evidence="4" id="KW-0813">Transport</keyword>
<dbReference type="FunFam" id="1.25.40.440:FF:000001">
    <property type="entry name" value="Nuclear pore complex subunit"/>
    <property type="match status" value="1"/>
</dbReference>
<dbReference type="FunFam" id="1.20.5.1500:FF:000001">
    <property type="entry name" value="Nucleosome assembly protein 1-like 1"/>
    <property type="match status" value="1"/>
</dbReference>
<proteinExistence type="inferred from homology"/>
<dbReference type="GO" id="GO:0006334">
    <property type="term" value="P:nucleosome assembly"/>
    <property type="evidence" value="ECO:0007669"/>
    <property type="project" value="InterPro"/>
</dbReference>
<dbReference type="GO" id="GO:0036228">
    <property type="term" value="P:protein localization to nuclear inner membrane"/>
    <property type="evidence" value="ECO:0007669"/>
    <property type="project" value="TreeGrafter"/>
</dbReference>
<dbReference type="Gene3D" id="1.20.58.1780">
    <property type="match status" value="1"/>
</dbReference>
<dbReference type="InterPro" id="IPR002164">
    <property type="entry name" value="NAP_family"/>
</dbReference>
<dbReference type="InterPro" id="IPR014908">
    <property type="entry name" value="Nucleoporin_Nup133/Nup155_N"/>
</dbReference>
<feature type="region of interest" description="Disordered" evidence="6">
    <location>
        <begin position="1"/>
        <end position="50"/>
    </location>
</feature>